<accession>A0A8E2F6E2</accession>
<keyword evidence="1" id="KW-1133">Transmembrane helix</keyword>
<sequence length="258" mass="29312">MEPRSSKRTKNCEYLYDVSEKKLDEGPDLINGTQDAFATIAEGETANNDADMIPMAVRLPNDVQIQDLLRRPVAHRILSTPWKRTMILSSFDTDNGDAILGRRDFSSAEMYKGGRLQSFRCDAESASSHEADGEDRHCEGFGAQAWKNQVDECCSARSTDAMQDLYSDNSERIPDDQASDGSGSRADTKWLRMKYFMGYLRFHSLRCQCWENWTRLSTRKSKRARRSLASGVAAPALLVYSFLRRLLKEALGFPKYYT</sequence>
<keyword evidence="1" id="KW-0472">Membrane</keyword>
<feature type="transmembrane region" description="Helical" evidence="1">
    <location>
        <begin position="228"/>
        <end position="247"/>
    </location>
</feature>
<keyword evidence="3" id="KW-1185">Reference proteome</keyword>
<reference evidence="2 3" key="1">
    <citation type="journal article" date="2016" name="Nat. Commun.">
        <title>Ectomycorrhizal ecology is imprinted in the genome of the dominant symbiotic fungus Cenococcum geophilum.</title>
        <authorList>
            <consortium name="DOE Joint Genome Institute"/>
            <person name="Peter M."/>
            <person name="Kohler A."/>
            <person name="Ohm R.A."/>
            <person name="Kuo A."/>
            <person name="Krutzmann J."/>
            <person name="Morin E."/>
            <person name="Arend M."/>
            <person name="Barry K.W."/>
            <person name="Binder M."/>
            <person name="Choi C."/>
            <person name="Clum A."/>
            <person name="Copeland A."/>
            <person name="Grisel N."/>
            <person name="Haridas S."/>
            <person name="Kipfer T."/>
            <person name="LaButti K."/>
            <person name="Lindquist E."/>
            <person name="Lipzen A."/>
            <person name="Maire R."/>
            <person name="Meier B."/>
            <person name="Mihaltcheva S."/>
            <person name="Molinier V."/>
            <person name="Murat C."/>
            <person name="Poggeler S."/>
            <person name="Quandt C.A."/>
            <person name="Sperisen C."/>
            <person name="Tritt A."/>
            <person name="Tisserant E."/>
            <person name="Crous P.W."/>
            <person name="Henrissat B."/>
            <person name="Nehls U."/>
            <person name="Egli S."/>
            <person name="Spatafora J.W."/>
            <person name="Grigoriev I.V."/>
            <person name="Martin F.M."/>
        </authorList>
    </citation>
    <scope>NUCLEOTIDE SEQUENCE [LARGE SCALE GENOMIC DNA]</scope>
    <source>
        <strain evidence="2 3">CBS 207.34</strain>
    </source>
</reference>
<evidence type="ECO:0000256" key="1">
    <source>
        <dbReference type="SAM" id="Phobius"/>
    </source>
</evidence>
<dbReference type="AlphaFoldDB" id="A0A8E2F6E2"/>
<dbReference type="EMBL" id="KV749083">
    <property type="protein sequence ID" value="OCL11274.1"/>
    <property type="molecule type" value="Genomic_DNA"/>
</dbReference>
<dbReference type="Proteomes" id="UP000250140">
    <property type="component" value="Unassembled WGS sequence"/>
</dbReference>
<protein>
    <submittedName>
        <fullName evidence="2">Uncharacterized protein</fullName>
    </submittedName>
</protein>
<evidence type="ECO:0000313" key="3">
    <source>
        <dbReference type="Proteomes" id="UP000250140"/>
    </source>
</evidence>
<keyword evidence="1" id="KW-0812">Transmembrane</keyword>
<name>A0A8E2F6E2_9PEZI</name>
<proteinExistence type="predicted"/>
<evidence type="ECO:0000313" key="2">
    <source>
        <dbReference type="EMBL" id="OCL11274.1"/>
    </source>
</evidence>
<gene>
    <name evidence="2" type="ORF">AOQ84DRAFT_361665</name>
</gene>
<organism evidence="2 3">
    <name type="scientific">Glonium stellatum</name>
    <dbReference type="NCBI Taxonomy" id="574774"/>
    <lineage>
        <taxon>Eukaryota</taxon>
        <taxon>Fungi</taxon>
        <taxon>Dikarya</taxon>
        <taxon>Ascomycota</taxon>
        <taxon>Pezizomycotina</taxon>
        <taxon>Dothideomycetes</taxon>
        <taxon>Pleosporomycetidae</taxon>
        <taxon>Gloniales</taxon>
        <taxon>Gloniaceae</taxon>
        <taxon>Glonium</taxon>
    </lineage>
</organism>